<comment type="caution">
    <text evidence="1">The sequence shown here is derived from an EMBL/GenBank/DDBJ whole genome shotgun (WGS) entry which is preliminary data.</text>
</comment>
<organism evidence="1 2">
    <name type="scientific">Peribacillus deserti</name>
    <dbReference type="NCBI Taxonomy" id="673318"/>
    <lineage>
        <taxon>Bacteria</taxon>
        <taxon>Bacillati</taxon>
        <taxon>Bacillota</taxon>
        <taxon>Bacilli</taxon>
        <taxon>Bacillales</taxon>
        <taxon>Bacillaceae</taxon>
        <taxon>Peribacillus</taxon>
    </lineage>
</organism>
<keyword evidence="2" id="KW-1185">Reference proteome</keyword>
<dbReference type="OrthoDB" id="2974285at2"/>
<evidence type="ECO:0000313" key="1">
    <source>
        <dbReference type="EMBL" id="PLT30913.1"/>
    </source>
</evidence>
<dbReference type="InterPro" id="IPR012655">
    <property type="entry name" value="YrzI"/>
</dbReference>
<gene>
    <name evidence="1" type="ORF">CUU66_05005</name>
</gene>
<dbReference type="Pfam" id="PF09501">
    <property type="entry name" value="Bac_small_YrzI"/>
    <property type="match status" value="1"/>
</dbReference>
<accession>A0A2N5M9C2</accession>
<evidence type="ECO:0000313" key="2">
    <source>
        <dbReference type="Proteomes" id="UP000234748"/>
    </source>
</evidence>
<proteinExistence type="predicted"/>
<dbReference type="EMBL" id="PGUY01000014">
    <property type="protein sequence ID" value="PLT30913.1"/>
    <property type="molecule type" value="Genomic_DNA"/>
</dbReference>
<protein>
    <submittedName>
        <fullName evidence="1">Uncharacterized protein</fullName>
    </submittedName>
</protein>
<dbReference type="AlphaFoldDB" id="A0A2N5M9C2"/>
<reference evidence="1 2" key="1">
    <citation type="submission" date="2017-11" db="EMBL/GenBank/DDBJ databases">
        <title>Comparitive Functional Genomics of Dry Heat Resistant strains isolated from the Viking Spacecraft.</title>
        <authorList>
            <person name="Seuylemezian A."/>
            <person name="Cooper K."/>
            <person name="Vaishampayan P."/>
        </authorList>
    </citation>
    <scope>NUCLEOTIDE SEQUENCE [LARGE SCALE GENOMIC DNA]</scope>
    <source>
        <strain evidence="1 2">V1-29</strain>
    </source>
</reference>
<name>A0A2N5M9C2_9BACI</name>
<sequence>MLRMQSFDMAAGKNIPCGLFMPRGWISCGFFRAAEAFCGLFMSACNAKEVICMTIHMLFFTIIVKPKEKSPEESFHQEHIQKWHNQNRDRMLQIPNVM</sequence>
<dbReference type="Proteomes" id="UP000234748">
    <property type="component" value="Unassembled WGS sequence"/>
</dbReference>